<keyword evidence="2" id="KW-1185">Reference proteome</keyword>
<reference evidence="1 2" key="1">
    <citation type="submission" date="2020-08" db="EMBL/GenBank/DDBJ databases">
        <title>Genome public.</title>
        <authorList>
            <person name="Liu C."/>
            <person name="Sun Q."/>
        </authorList>
    </citation>
    <scope>NUCLEOTIDE SEQUENCE [LARGE SCALE GENOMIC DNA]</scope>
    <source>
        <strain evidence="1 2">27-44</strain>
    </source>
</reference>
<protein>
    <recommendedName>
        <fullName evidence="3">DUF4240 domain-containing protein</fullName>
    </recommendedName>
</protein>
<dbReference type="RefSeq" id="WP_015542830.1">
    <property type="nucleotide sequence ID" value="NZ_JACOQE010000002.1"/>
</dbReference>
<accession>A0ABR7HZQ7</accession>
<sequence>MEKELCFIIEEDKLFLEKVLVDYLDVPIFFLCKSKKSYYIVLCIDMEELDYIVERLSVGEVYKLFHGEIAMRDVFLLHERFWKVSSGENVTLDRVERCTKEQLDVNVLPESGAEFRILTSDMEKYVKSFDSMFFQQGYSNSFTTIVEEIKENCDGILGCRIEEFLDMSDLSYDIEIKPTVSERIYDKGFCSREPNSATYVNCSNNGMWESSEWLGTAA</sequence>
<dbReference type="EMBL" id="JACOQE010000002">
    <property type="protein sequence ID" value="MBC5739654.1"/>
    <property type="molecule type" value="Genomic_DNA"/>
</dbReference>
<evidence type="ECO:0008006" key="3">
    <source>
        <dbReference type="Google" id="ProtNLM"/>
    </source>
</evidence>
<comment type="caution">
    <text evidence="1">The sequence shown here is derived from an EMBL/GenBank/DDBJ whole genome shotgun (WGS) entry which is preliminary data.</text>
</comment>
<proteinExistence type="predicted"/>
<organism evidence="1 2">
    <name type="scientific">Blautia intestinalis</name>
    <dbReference type="NCBI Taxonomy" id="2763028"/>
    <lineage>
        <taxon>Bacteria</taxon>
        <taxon>Bacillati</taxon>
        <taxon>Bacillota</taxon>
        <taxon>Clostridia</taxon>
        <taxon>Lachnospirales</taxon>
        <taxon>Lachnospiraceae</taxon>
        <taxon>Blautia</taxon>
    </lineage>
</organism>
<evidence type="ECO:0000313" key="2">
    <source>
        <dbReference type="Proteomes" id="UP000633936"/>
    </source>
</evidence>
<dbReference type="Proteomes" id="UP000633936">
    <property type="component" value="Unassembled WGS sequence"/>
</dbReference>
<name>A0ABR7HZQ7_9FIRM</name>
<gene>
    <name evidence="1" type="ORF">H8Z79_04105</name>
</gene>
<evidence type="ECO:0000313" key="1">
    <source>
        <dbReference type="EMBL" id="MBC5739654.1"/>
    </source>
</evidence>